<evidence type="ECO:0000256" key="1">
    <source>
        <dbReference type="ARBA" id="ARBA00022801"/>
    </source>
</evidence>
<proteinExistence type="predicted"/>
<feature type="domain" description="Nudix hydrolase" evidence="2">
    <location>
        <begin position="15"/>
        <end position="172"/>
    </location>
</feature>
<dbReference type="InterPro" id="IPR000086">
    <property type="entry name" value="NUDIX_hydrolase_dom"/>
</dbReference>
<accession>A0A0C9U4B0</accession>
<organism evidence="3 4">
    <name type="scientific">Sphaerobolus stellatus (strain SS14)</name>
    <dbReference type="NCBI Taxonomy" id="990650"/>
    <lineage>
        <taxon>Eukaryota</taxon>
        <taxon>Fungi</taxon>
        <taxon>Dikarya</taxon>
        <taxon>Basidiomycota</taxon>
        <taxon>Agaricomycotina</taxon>
        <taxon>Agaricomycetes</taxon>
        <taxon>Phallomycetidae</taxon>
        <taxon>Geastrales</taxon>
        <taxon>Sphaerobolaceae</taxon>
        <taxon>Sphaerobolus</taxon>
    </lineage>
</organism>
<evidence type="ECO:0000313" key="4">
    <source>
        <dbReference type="Proteomes" id="UP000054279"/>
    </source>
</evidence>
<dbReference type="AlphaFoldDB" id="A0A0C9U4B0"/>
<dbReference type="EMBL" id="KN837291">
    <property type="protein sequence ID" value="KIJ29079.1"/>
    <property type="molecule type" value="Genomic_DNA"/>
</dbReference>
<dbReference type="PANTHER" id="PTHR21340">
    <property type="entry name" value="DIADENOSINE 5,5-P1,P4-TETRAPHOSPHATE PYROPHOSPHOHYDROLASE MUTT"/>
    <property type="match status" value="1"/>
</dbReference>
<dbReference type="InterPro" id="IPR051325">
    <property type="entry name" value="Nudix_hydrolase_domain"/>
</dbReference>
<gene>
    <name evidence="3" type="ORF">M422DRAFT_215176</name>
</gene>
<dbReference type="HOGENOM" id="CLU_037162_2_2_1"/>
<name>A0A0C9U4B0_SPHS4</name>
<dbReference type="OrthoDB" id="10259236at2759"/>
<evidence type="ECO:0000259" key="2">
    <source>
        <dbReference type="PROSITE" id="PS51462"/>
    </source>
</evidence>
<evidence type="ECO:0000313" key="3">
    <source>
        <dbReference type="EMBL" id="KIJ29079.1"/>
    </source>
</evidence>
<sequence>MAAPASPTTLLFSPNFVITAGCVLFRRVEERLQVCILFHEIKKQWLLAKGRKDRGESVEAAALRETYEETGYPCRLMPGLSMWTRAPPAGSQEKDMAALMTDATEPFAVTVRTIEPTNVKFTWWYIAEWTGEPKEDGTQTLSECFTSEFMDVEVALQMLTFATDREVIEKAASIVRASDKANKVNGVAP</sequence>
<dbReference type="PANTHER" id="PTHR21340:SF0">
    <property type="entry name" value="BIS(5'-NUCLEOSYL)-TETRAPHOSPHATASE [ASYMMETRICAL]"/>
    <property type="match status" value="1"/>
</dbReference>
<dbReference type="Proteomes" id="UP000054279">
    <property type="component" value="Unassembled WGS sequence"/>
</dbReference>
<keyword evidence="1" id="KW-0378">Hydrolase</keyword>
<dbReference type="Pfam" id="PF00293">
    <property type="entry name" value="NUDIX"/>
    <property type="match status" value="1"/>
</dbReference>
<dbReference type="InterPro" id="IPR015797">
    <property type="entry name" value="NUDIX_hydrolase-like_dom_sf"/>
</dbReference>
<dbReference type="GO" id="GO:0006167">
    <property type="term" value="P:AMP biosynthetic process"/>
    <property type="evidence" value="ECO:0007669"/>
    <property type="project" value="TreeGrafter"/>
</dbReference>
<dbReference type="GO" id="GO:0006754">
    <property type="term" value="P:ATP biosynthetic process"/>
    <property type="evidence" value="ECO:0007669"/>
    <property type="project" value="TreeGrafter"/>
</dbReference>
<protein>
    <recommendedName>
        <fullName evidence="2">Nudix hydrolase domain-containing protein</fullName>
    </recommendedName>
</protein>
<dbReference type="PROSITE" id="PS51462">
    <property type="entry name" value="NUDIX"/>
    <property type="match status" value="1"/>
</dbReference>
<reference evidence="3 4" key="1">
    <citation type="submission" date="2014-06" db="EMBL/GenBank/DDBJ databases">
        <title>Evolutionary Origins and Diversification of the Mycorrhizal Mutualists.</title>
        <authorList>
            <consortium name="DOE Joint Genome Institute"/>
            <consortium name="Mycorrhizal Genomics Consortium"/>
            <person name="Kohler A."/>
            <person name="Kuo A."/>
            <person name="Nagy L.G."/>
            <person name="Floudas D."/>
            <person name="Copeland A."/>
            <person name="Barry K.W."/>
            <person name="Cichocki N."/>
            <person name="Veneault-Fourrey C."/>
            <person name="LaButti K."/>
            <person name="Lindquist E.A."/>
            <person name="Lipzen A."/>
            <person name="Lundell T."/>
            <person name="Morin E."/>
            <person name="Murat C."/>
            <person name="Riley R."/>
            <person name="Ohm R."/>
            <person name="Sun H."/>
            <person name="Tunlid A."/>
            <person name="Henrissat B."/>
            <person name="Grigoriev I.V."/>
            <person name="Hibbett D.S."/>
            <person name="Martin F."/>
        </authorList>
    </citation>
    <scope>NUCLEOTIDE SEQUENCE [LARGE SCALE GENOMIC DNA]</scope>
    <source>
        <strain evidence="3 4">SS14</strain>
    </source>
</reference>
<keyword evidence="4" id="KW-1185">Reference proteome</keyword>
<dbReference type="SUPFAM" id="SSF55811">
    <property type="entry name" value="Nudix"/>
    <property type="match status" value="1"/>
</dbReference>
<dbReference type="PROSITE" id="PS00893">
    <property type="entry name" value="NUDIX_BOX"/>
    <property type="match status" value="1"/>
</dbReference>
<dbReference type="GO" id="GO:0004081">
    <property type="term" value="F:bis(5'-nucleosyl)-tetraphosphatase (asymmetrical) activity"/>
    <property type="evidence" value="ECO:0007669"/>
    <property type="project" value="TreeGrafter"/>
</dbReference>
<dbReference type="Gene3D" id="3.90.79.10">
    <property type="entry name" value="Nucleoside Triphosphate Pyrophosphohydrolase"/>
    <property type="match status" value="1"/>
</dbReference>
<dbReference type="InterPro" id="IPR020084">
    <property type="entry name" value="NUDIX_hydrolase_CS"/>
</dbReference>